<dbReference type="AlphaFoldDB" id="A0A926CYN3"/>
<dbReference type="InterPro" id="IPR027954">
    <property type="entry name" value="Transcobalamin-like_C"/>
</dbReference>
<sequence>MKSNVLKRWRAGALALLLAVAFATAGCGGPEPTPTPSASEPMPSAVATPVAVQEESQASQTPEAQDADQQAAASPVAGAKVTPTPKVKTSAAQPKAQDKDAGAAAATAQPTAKEAPAQTPAQTPQPQAPQTITCKIAIDCRTAYDAGYDLAAQVSNSGTILGTMTVEMPAGATVYDLLQKAAGQRGIPVSKTGSGSKVYVVSINSIGEGDCGGESGWMYSVNGAYVMKGCSAQKLNDGDVVKWRYTLNRGKDIGGGVG</sequence>
<evidence type="ECO:0000313" key="5">
    <source>
        <dbReference type="Proteomes" id="UP000654279"/>
    </source>
</evidence>
<feature type="signal peptide" evidence="2">
    <location>
        <begin position="1"/>
        <end position="25"/>
    </location>
</feature>
<gene>
    <name evidence="4" type="ORF">H8699_06815</name>
</gene>
<dbReference type="Pfam" id="PF14478">
    <property type="entry name" value="DUF4430"/>
    <property type="match status" value="1"/>
</dbReference>
<evidence type="ECO:0000256" key="1">
    <source>
        <dbReference type="SAM" id="MobiDB-lite"/>
    </source>
</evidence>
<feature type="compositionally biased region" description="Polar residues" evidence="1">
    <location>
        <begin position="54"/>
        <end position="63"/>
    </location>
</feature>
<feature type="domain" description="Transcobalamin-like C-terminal" evidence="3">
    <location>
        <begin position="171"/>
        <end position="246"/>
    </location>
</feature>
<feature type="compositionally biased region" description="Low complexity" evidence="1">
    <location>
        <begin position="102"/>
        <end position="129"/>
    </location>
</feature>
<feature type="chain" id="PRO_5039173646" evidence="2">
    <location>
        <begin position="26"/>
        <end position="258"/>
    </location>
</feature>
<accession>A0A926CYN3</accession>
<reference evidence="4" key="1">
    <citation type="submission" date="2020-08" db="EMBL/GenBank/DDBJ databases">
        <title>Genome public.</title>
        <authorList>
            <person name="Liu C."/>
            <person name="Sun Q."/>
        </authorList>
    </citation>
    <scope>NUCLEOTIDE SEQUENCE</scope>
    <source>
        <strain evidence="4">NSJ-44</strain>
    </source>
</reference>
<dbReference type="Gene3D" id="2.170.130.30">
    <property type="match status" value="1"/>
</dbReference>
<evidence type="ECO:0000256" key="2">
    <source>
        <dbReference type="SAM" id="SignalP"/>
    </source>
</evidence>
<dbReference type="RefSeq" id="WP_249285020.1">
    <property type="nucleotide sequence ID" value="NZ_JACRSO010000002.1"/>
</dbReference>
<proteinExistence type="predicted"/>
<dbReference type="EMBL" id="JACRSO010000002">
    <property type="protein sequence ID" value="MBC8529135.1"/>
    <property type="molecule type" value="Genomic_DNA"/>
</dbReference>
<dbReference type="Proteomes" id="UP000654279">
    <property type="component" value="Unassembled WGS sequence"/>
</dbReference>
<evidence type="ECO:0000259" key="3">
    <source>
        <dbReference type="Pfam" id="PF14478"/>
    </source>
</evidence>
<keyword evidence="2" id="KW-0732">Signal</keyword>
<protein>
    <submittedName>
        <fullName evidence="4">DUF4430 domain-containing protein</fullName>
    </submittedName>
</protein>
<feature type="compositionally biased region" description="Low complexity" evidence="1">
    <location>
        <begin position="36"/>
        <end position="45"/>
    </location>
</feature>
<evidence type="ECO:0000313" key="4">
    <source>
        <dbReference type="EMBL" id="MBC8529135.1"/>
    </source>
</evidence>
<keyword evidence="5" id="KW-1185">Reference proteome</keyword>
<dbReference type="PROSITE" id="PS51257">
    <property type="entry name" value="PROKAR_LIPOPROTEIN"/>
    <property type="match status" value="1"/>
</dbReference>
<name>A0A926CYN3_9FIRM</name>
<organism evidence="4 5">
    <name type="scientific">Luoshenia tenuis</name>
    <dbReference type="NCBI Taxonomy" id="2763654"/>
    <lineage>
        <taxon>Bacteria</taxon>
        <taxon>Bacillati</taxon>
        <taxon>Bacillota</taxon>
        <taxon>Clostridia</taxon>
        <taxon>Christensenellales</taxon>
        <taxon>Christensenellaceae</taxon>
        <taxon>Luoshenia</taxon>
    </lineage>
</organism>
<feature type="region of interest" description="Disordered" evidence="1">
    <location>
        <begin position="29"/>
        <end position="129"/>
    </location>
</feature>
<comment type="caution">
    <text evidence="4">The sequence shown here is derived from an EMBL/GenBank/DDBJ whole genome shotgun (WGS) entry which is preliminary data.</text>
</comment>